<proteinExistence type="predicted"/>
<dbReference type="AlphaFoldDB" id="A0A0L6UH37"/>
<evidence type="ECO:0000313" key="2">
    <source>
        <dbReference type="Proteomes" id="UP000037035"/>
    </source>
</evidence>
<accession>A0A0L6UH37</accession>
<evidence type="ECO:0008006" key="3">
    <source>
        <dbReference type="Google" id="ProtNLM"/>
    </source>
</evidence>
<dbReference type="EMBL" id="LAVV01011607">
    <property type="protein sequence ID" value="KNZ47587.1"/>
    <property type="molecule type" value="Genomic_DNA"/>
</dbReference>
<comment type="caution">
    <text evidence="1">The sequence shown here is derived from an EMBL/GenBank/DDBJ whole genome shotgun (WGS) entry which is preliminary data.</text>
</comment>
<sequence length="306" mass="34761">MFLSRQHTIIASPFGVVSRSGNIWRIEITSKELLRSPHILSPLIHFDSSKNLEFLKNFFHKNSNVPQRPVQDQLMVTLRQMGISGNGISVGVAWLFRISKGSVIVYCSRVVEAILSLESTYFNWPNHKEQVKIASNIAKSTGFKNCVGFIDGTLLPLDEKPLVLSNWMAGMQPQHSSTFLWILTLYLLSRNHHMAQCLDWKINSTNILQASKCVTSTVLESSKVDSNPSKAFFWSYHQRKQWRGSPNGLVPVWSSITSSSKMNHPRLITICSIQSVQLTMMSNEVEVKILQVIFCKMKFLNIYSNI</sequence>
<reference evidence="1 2" key="1">
    <citation type="submission" date="2015-08" db="EMBL/GenBank/DDBJ databases">
        <title>Next Generation Sequencing and Analysis of the Genome of Puccinia sorghi L Schw, the Causal Agent of Maize Common Rust.</title>
        <authorList>
            <person name="Rochi L."/>
            <person name="Burguener G."/>
            <person name="Darino M."/>
            <person name="Turjanski A."/>
            <person name="Kreff E."/>
            <person name="Dieguez M.J."/>
            <person name="Sacco F."/>
        </authorList>
    </citation>
    <scope>NUCLEOTIDE SEQUENCE [LARGE SCALE GENOMIC DNA]</scope>
    <source>
        <strain evidence="1 2">RO10H11247</strain>
    </source>
</reference>
<gene>
    <name evidence="1" type="ORF">VP01_629g2</name>
</gene>
<evidence type="ECO:0000313" key="1">
    <source>
        <dbReference type="EMBL" id="KNZ47587.1"/>
    </source>
</evidence>
<protein>
    <recommendedName>
        <fullName evidence="3">DDE Tnp4 domain-containing protein</fullName>
    </recommendedName>
</protein>
<dbReference type="Proteomes" id="UP000037035">
    <property type="component" value="Unassembled WGS sequence"/>
</dbReference>
<keyword evidence="2" id="KW-1185">Reference proteome</keyword>
<organism evidence="1 2">
    <name type="scientific">Puccinia sorghi</name>
    <dbReference type="NCBI Taxonomy" id="27349"/>
    <lineage>
        <taxon>Eukaryota</taxon>
        <taxon>Fungi</taxon>
        <taxon>Dikarya</taxon>
        <taxon>Basidiomycota</taxon>
        <taxon>Pucciniomycotina</taxon>
        <taxon>Pucciniomycetes</taxon>
        <taxon>Pucciniales</taxon>
        <taxon>Pucciniaceae</taxon>
        <taxon>Puccinia</taxon>
    </lineage>
</organism>
<name>A0A0L6UH37_9BASI</name>
<dbReference type="VEuPathDB" id="FungiDB:VP01_629g2"/>
<dbReference type="OrthoDB" id="3233403at2759"/>